<evidence type="ECO:0000313" key="2">
    <source>
        <dbReference type="Proteomes" id="UP000731465"/>
    </source>
</evidence>
<dbReference type="EMBL" id="JAGFNY010000008">
    <property type="protein sequence ID" value="MBW7570004.1"/>
    <property type="molecule type" value="Genomic_DNA"/>
</dbReference>
<dbReference type="Proteomes" id="UP000731465">
    <property type="component" value="Unassembled WGS sequence"/>
</dbReference>
<keyword evidence="2" id="KW-1185">Reference proteome</keyword>
<accession>A0ABS7DFE3</accession>
<comment type="caution">
    <text evidence="1">The sequence shown here is derived from an EMBL/GenBank/DDBJ whole genome shotgun (WGS) entry which is preliminary data.</text>
</comment>
<reference evidence="1 2" key="1">
    <citation type="submission" date="2021-03" db="EMBL/GenBank/DDBJ databases">
        <title>Succinivibrio sp. nov. isolated from feces of cow.</title>
        <authorList>
            <person name="Choi J.-Y."/>
        </authorList>
    </citation>
    <scope>NUCLEOTIDE SEQUENCE [LARGE SCALE GENOMIC DNA]</scope>
    <source>
        <strain evidence="1 2">AGMB01872</strain>
    </source>
</reference>
<dbReference type="RefSeq" id="WP_219937222.1">
    <property type="nucleotide sequence ID" value="NZ_JAGFNY010000008.1"/>
</dbReference>
<gene>
    <name evidence="1" type="ORF">J5V48_03745</name>
</gene>
<evidence type="ECO:0000313" key="1">
    <source>
        <dbReference type="EMBL" id="MBW7570004.1"/>
    </source>
</evidence>
<proteinExistence type="predicted"/>
<organism evidence="1 2">
    <name type="scientific">Succinivibrio faecicola</name>
    <dbReference type="NCBI Taxonomy" id="2820300"/>
    <lineage>
        <taxon>Bacteria</taxon>
        <taxon>Pseudomonadati</taxon>
        <taxon>Pseudomonadota</taxon>
        <taxon>Gammaproteobacteria</taxon>
        <taxon>Aeromonadales</taxon>
        <taxon>Succinivibrionaceae</taxon>
        <taxon>Succinivibrio</taxon>
    </lineage>
</organism>
<name>A0ABS7DFE3_9GAMM</name>
<sequence length="146" mass="16775">MSKIFCISYSDYGYLLTQTEFLIKTVQLTDILFENILISGEIEIRRRFVNVPRLFDDDHSEPLLTDDTERFSMKYMGIKVKVIDSYKFTEIAKNIKPDPLGFVKMDEDEIPCESVDQENLAEDLVLLASNGIELNDISLVQRAQGV</sequence>
<protein>
    <submittedName>
        <fullName evidence="1">Uncharacterized protein</fullName>
    </submittedName>
</protein>